<dbReference type="GO" id="GO:0009088">
    <property type="term" value="P:threonine biosynthetic process"/>
    <property type="evidence" value="ECO:0007669"/>
    <property type="project" value="TreeGrafter"/>
</dbReference>
<dbReference type="SUPFAM" id="SSF56112">
    <property type="entry name" value="Protein kinase-like (PK-like)"/>
    <property type="match status" value="1"/>
</dbReference>
<feature type="domain" description="Aminoglycoside phosphotransferase" evidence="2">
    <location>
        <begin position="39"/>
        <end position="266"/>
    </location>
</feature>
<dbReference type="OrthoDB" id="241498at2"/>
<dbReference type="Pfam" id="PF01636">
    <property type="entry name" value="APH"/>
    <property type="match status" value="1"/>
</dbReference>
<dbReference type="PANTHER" id="PTHR21064">
    <property type="entry name" value="AMINOGLYCOSIDE PHOSPHOTRANSFERASE DOMAIN-CONTAINING PROTEIN-RELATED"/>
    <property type="match status" value="1"/>
</dbReference>
<dbReference type="InterPro" id="IPR011009">
    <property type="entry name" value="Kinase-like_dom_sf"/>
</dbReference>
<gene>
    <name evidence="3" type="ORF">SAMN04487906_0465</name>
</gene>
<dbReference type="AlphaFoldDB" id="A0A1I6PTG2"/>
<comment type="similarity">
    <text evidence="1">Belongs to the pseudomonas-type ThrB family.</text>
</comment>
<protein>
    <submittedName>
        <fullName evidence="3">Ser/Thr protein kinase RdoA involved in Cpx stress response, MazF antagonist</fullName>
    </submittedName>
</protein>
<dbReference type="GO" id="GO:0004413">
    <property type="term" value="F:homoserine kinase activity"/>
    <property type="evidence" value="ECO:0007669"/>
    <property type="project" value="TreeGrafter"/>
</dbReference>
<accession>A0A1I6PTG2</accession>
<dbReference type="RefSeq" id="WP_074976611.1">
    <property type="nucleotide sequence ID" value="NZ_FPAG01000001.1"/>
</dbReference>
<evidence type="ECO:0000313" key="4">
    <source>
        <dbReference type="Proteomes" id="UP000183209"/>
    </source>
</evidence>
<keyword evidence="3" id="KW-0418">Kinase</keyword>
<dbReference type="InterPro" id="IPR050249">
    <property type="entry name" value="Pseudomonas-type_ThrB"/>
</dbReference>
<dbReference type="InterPro" id="IPR002575">
    <property type="entry name" value="Aminoglycoside_PTrfase"/>
</dbReference>
<dbReference type="Gene3D" id="3.90.1200.10">
    <property type="match status" value="1"/>
</dbReference>
<evidence type="ECO:0000256" key="1">
    <source>
        <dbReference type="ARBA" id="ARBA00038240"/>
    </source>
</evidence>
<dbReference type="EMBL" id="FPAG01000001">
    <property type="protein sequence ID" value="SFS43466.1"/>
    <property type="molecule type" value="Genomic_DNA"/>
</dbReference>
<dbReference type="Gene3D" id="3.30.200.20">
    <property type="entry name" value="Phosphorylase Kinase, domain 1"/>
    <property type="match status" value="1"/>
</dbReference>
<dbReference type="Proteomes" id="UP000183209">
    <property type="component" value="Unassembled WGS sequence"/>
</dbReference>
<evidence type="ECO:0000313" key="3">
    <source>
        <dbReference type="EMBL" id="SFS43466.1"/>
    </source>
</evidence>
<proteinExistence type="inferred from homology"/>
<organism evidence="3 4">
    <name type="scientific">Zhouia amylolytica</name>
    <dbReference type="NCBI Taxonomy" id="376730"/>
    <lineage>
        <taxon>Bacteria</taxon>
        <taxon>Pseudomonadati</taxon>
        <taxon>Bacteroidota</taxon>
        <taxon>Flavobacteriia</taxon>
        <taxon>Flavobacteriales</taxon>
        <taxon>Flavobacteriaceae</taxon>
        <taxon>Zhouia</taxon>
    </lineage>
</organism>
<evidence type="ECO:0000259" key="2">
    <source>
        <dbReference type="Pfam" id="PF01636"/>
    </source>
</evidence>
<name>A0A1I6PTG2_9FLAO</name>
<reference evidence="3 4" key="1">
    <citation type="submission" date="2016-10" db="EMBL/GenBank/DDBJ databases">
        <authorList>
            <person name="de Groot N.N."/>
        </authorList>
    </citation>
    <scope>NUCLEOTIDE SEQUENCE [LARGE SCALE GENOMIC DNA]</scope>
    <source>
        <strain evidence="3 4">CGMCC 1.6114</strain>
    </source>
</reference>
<sequence length="328" mass="38209">MNHIPALSSILCPEHLATWAETKYGLSTCAQTGILKTGINHNYSIQTTNGNYVLRVYFKDWKTEEEIAEELKLLHYLNENNVGVSYPIKDLEQQYIQQIEAPEGLRFAVLFSYAEGENIKNPSEKVCRLLGKSMAEMHRLTAHKSIGRKSYTSDTLVAWAYDTALSFFPESNPEMHYFKRAKELIHERFTSADATKLRSGIVHLDLWYDNMAVQNEDRITFFDFDNTGNGWLFLDIGYSLMLIFKNEPDKELFKRKMAAFYEGYESITGISEEEKELVPFGGLAIWLHYTGIHVQRFNDFTNHFLSNDFLKFWIHTVNEWMKYNRISI</sequence>
<dbReference type="PANTHER" id="PTHR21064:SF6">
    <property type="entry name" value="AMINOGLYCOSIDE PHOSPHOTRANSFERASE DOMAIN-CONTAINING PROTEIN"/>
    <property type="match status" value="1"/>
</dbReference>
<keyword evidence="3" id="KW-0808">Transferase</keyword>